<evidence type="ECO:0000313" key="3">
    <source>
        <dbReference type="Proteomes" id="UP001157418"/>
    </source>
</evidence>
<comment type="caution">
    <text evidence="2">The sequence shown here is derived from an EMBL/GenBank/DDBJ whole genome shotgun (WGS) entry which is preliminary data.</text>
</comment>
<dbReference type="EMBL" id="CAKMRJ010003789">
    <property type="protein sequence ID" value="CAH1434662.1"/>
    <property type="molecule type" value="Genomic_DNA"/>
</dbReference>
<dbReference type="InterPro" id="IPR032675">
    <property type="entry name" value="LRR_dom_sf"/>
</dbReference>
<accession>A0AAU9N7C3</accession>
<dbReference type="PANTHER" id="PTHR36766">
    <property type="entry name" value="PLANT BROAD-SPECTRUM MILDEW RESISTANCE PROTEIN RPW8"/>
    <property type="match status" value="1"/>
</dbReference>
<keyword evidence="3" id="KW-1185">Reference proteome</keyword>
<dbReference type="GO" id="GO:0006952">
    <property type="term" value="P:defense response"/>
    <property type="evidence" value="ECO:0007669"/>
    <property type="project" value="UniProtKB-KW"/>
</dbReference>
<name>A0AAU9N7C3_9ASTR</name>
<reference evidence="2 3" key="1">
    <citation type="submission" date="2022-01" db="EMBL/GenBank/DDBJ databases">
        <authorList>
            <person name="Xiong W."/>
            <person name="Schranz E."/>
        </authorList>
    </citation>
    <scope>NUCLEOTIDE SEQUENCE [LARGE SCALE GENOMIC DNA]</scope>
</reference>
<dbReference type="PANTHER" id="PTHR36766:SF40">
    <property type="entry name" value="DISEASE RESISTANCE PROTEIN RGA3"/>
    <property type="match status" value="1"/>
</dbReference>
<protein>
    <submittedName>
        <fullName evidence="2">Uncharacterized protein</fullName>
    </submittedName>
</protein>
<dbReference type="AlphaFoldDB" id="A0AAU9N7C3"/>
<dbReference type="Gene3D" id="3.80.10.10">
    <property type="entry name" value="Ribonuclease Inhibitor"/>
    <property type="match status" value="2"/>
</dbReference>
<organism evidence="2 3">
    <name type="scientific">Lactuca virosa</name>
    <dbReference type="NCBI Taxonomy" id="75947"/>
    <lineage>
        <taxon>Eukaryota</taxon>
        <taxon>Viridiplantae</taxon>
        <taxon>Streptophyta</taxon>
        <taxon>Embryophyta</taxon>
        <taxon>Tracheophyta</taxon>
        <taxon>Spermatophyta</taxon>
        <taxon>Magnoliopsida</taxon>
        <taxon>eudicotyledons</taxon>
        <taxon>Gunneridae</taxon>
        <taxon>Pentapetalae</taxon>
        <taxon>asterids</taxon>
        <taxon>campanulids</taxon>
        <taxon>Asterales</taxon>
        <taxon>Asteraceae</taxon>
        <taxon>Cichorioideae</taxon>
        <taxon>Cichorieae</taxon>
        <taxon>Lactucinae</taxon>
        <taxon>Lactuca</taxon>
    </lineage>
</organism>
<gene>
    <name evidence="2" type="ORF">LVIROSA_LOCUS21164</name>
</gene>
<dbReference type="SUPFAM" id="SSF52058">
    <property type="entry name" value="L domain-like"/>
    <property type="match status" value="1"/>
</dbReference>
<evidence type="ECO:0000256" key="1">
    <source>
        <dbReference type="ARBA" id="ARBA00022821"/>
    </source>
</evidence>
<sequence>MKRLEKWIDGAPNSSKMISPVLETLEIESCAKIILLDECHPHPLVSLRIWSCIGLEYIKSIQGLTSLKSLVIGHCPSLSVIANLPKQCHSLKSLRIGYCEKLTSLPCEMFDCFAFLNKLELGPFSKELDSFPSLQGIEKLRNHLDYLDLRGWDHWESIAEEIQHLTSLTSLVISGFGMRELPVWLTNMSSTQHLSFHDYNGLKKET</sequence>
<dbReference type="Proteomes" id="UP001157418">
    <property type="component" value="Unassembled WGS sequence"/>
</dbReference>
<evidence type="ECO:0000313" key="2">
    <source>
        <dbReference type="EMBL" id="CAH1434662.1"/>
    </source>
</evidence>
<keyword evidence="1" id="KW-0611">Plant defense</keyword>
<proteinExistence type="predicted"/>